<accession>R1CXK3</accession>
<feature type="transmembrane region" description="Helical" evidence="1">
    <location>
        <begin position="5"/>
        <end position="24"/>
    </location>
</feature>
<keyword evidence="1" id="KW-1133">Transmembrane helix</keyword>
<evidence type="ECO:0008006" key="4">
    <source>
        <dbReference type="Google" id="ProtNLM"/>
    </source>
</evidence>
<feature type="transmembrane region" description="Helical" evidence="1">
    <location>
        <begin position="196"/>
        <end position="218"/>
    </location>
</feature>
<keyword evidence="3" id="KW-1185">Reference proteome</keyword>
<dbReference type="NCBIfam" id="TIGR01906">
    <property type="entry name" value="integ_TIGR01906"/>
    <property type="match status" value="1"/>
</dbReference>
<feature type="transmembrane region" description="Helical" evidence="1">
    <location>
        <begin position="107"/>
        <end position="128"/>
    </location>
</feature>
<dbReference type="OrthoDB" id="9813051at2"/>
<feature type="transmembrane region" description="Helical" evidence="1">
    <location>
        <begin position="135"/>
        <end position="155"/>
    </location>
</feature>
<evidence type="ECO:0000256" key="1">
    <source>
        <dbReference type="SAM" id="Phobius"/>
    </source>
</evidence>
<dbReference type="EMBL" id="ARZA01000065">
    <property type="protein sequence ID" value="EOD01344.1"/>
    <property type="molecule type" value="Genomic_DNA"/>
</dbReference>
<comment type="caution">
    <text evidence="2">The sequence shown here is derived from an EMBL/GenBank/DDBJ whole genome shotgun (WGS) entry which is preliminary data.</text>
</comment>
<organism evidence="2 3">
    <name type="scientific">Caldisalinibacter kiritimatiensis</name>
    <dbReference type="NCBI Taxonomy" id="1304284"/>
    <lineage>
        <taxon>Bacteria</taxon>
        <taxon>Bacillati</taxon>
        <taxon>Bacillota</taxon>
        <taxon>Tissierellia</taxon>
        <taxon>Tissierellales</taxon>
        <taxon>Thermohalobacteraceae</taxon>
        <taxon>Caldisalinibacter</taxon>
    </lineage>
</organism>
<gene>
    <name evidence="2" type="ORF">L21TH_0565</name>
</gene>
<sequence length="231" mass="27431">MTKKIVIIMQVLFIIALPIVLIFTDVQLSTFDLDYYQKKYEEYNIMRKTGIEKDDLMYITEELLDYLRGDREGIKIWANVNGEKEQIFESREIAHLYDVKELFSKGFLTRNISLVILFLSFIFIIIYNRKSLYKTVIISCLIPLGIMLVMGILLATDFYKYFTYFHLILFDNDLWLLDPKTDILIQMYPLSFFNSIAYKIITMFLIELLAILTFGLILKTNRFIKKLNINR</sequence>
<dbReference type="AlphaFoldDB" id="R1CXK3"/>
<dbReference type="Pfam" id="PF07314">
    <property type="entry name" value="Lit"/>
    <property type="match status" value="1"/>
</dbReference>
<dbReference type="STRING" id="1304284.L21TH_0565"/>
<dbReference type="InterPro" id="IPR010178">
    <property type="entry name" value="Lit"/>
</dbReference>
<evidence type="ECO:0000313" key="3">
    <source>
        <dbReference type="Proteomes" id="UP000013378"/>
    </source>
</evidence>
<evidence type="ECO:0000313" key="2">
    <source>
        <dbReference type="EMBL" id="EOD01344.1"/>
    </source>
</evidence>
<dbReference type="RefSeq" id="WP_006308472.1">
    <property type="nucleotide sequence ID" value="NZ_ARZA01000065.1"/>
</dbReference>
<dbReference type="Proteomes" id="UP000013378">
    <property type="component" value="Unassembled WGS sequence"/>
</dbReference>
<keyword evidence="1" id="KW-0812">Transmembrane</keyword>
<reference evidence="2 3" key="1">
    <citation type="journal article" date="2015" name="Geomicrobiol. J.">
        <title>Caldisalinibacter kiritimatiensis gen. nov., sp. nov., a moderately thermohalophilic thiosulfate-reducing bacterium from a hypersaline microbial mat.</title>
        <authorList>
            <person name="Ben Hania W."/>
            <person name="Joseph M."/>
            <person name="Fiebig A."/>
            <person name="Bunk B."/>
            <person name="Klenk H.-P."/>
            <person name="Fardeau M.-L."/>
            <person name="Spring S."/>
        </authorList>
    </citation>
    <scope>NUCLEOTIDE SEQUENCE [LARGE SCALE GENOMIC DNA]</scope>
    <source>
        <strain evidence="2 3">L21-TH-D2</strain>
    </source>
</reference>
<name>R1CXK3_9FIRM</name>
<dbReference type="eggNOG" id="COG4478">
    <property type="taxonomic scope" value="Bacteria"/>
</dbReference>
<protein>
    <recommendedName>
        <fullName evidence="4">Integral membrane protein</fullName>
    </recommendedName>
</protein>
<keyword evidence="1" id="KW-0472">Membrane</keyword>
<proteinExistence type="predicted"/>